<proteinExistence type="predicted"/>
<evidence type="ECO:0000313" key="3">
    <source>
        <dbReference type="EMBL" id="KAJ3616899.1"/>
    </source>
</evidence>
<feature type="compositionally biased region" description="Low complexity" evidence="2">
    <location>
        <begin position="34"/>
        <end position="46"/>
    </location>
</feature>
<evidence type="ECO:0000256" key="1">
    <source>
        <dbReference type="SAM" id="Coils"/>
    </source>
</evidence>
<keyword evidence="4" id="KW-1185">Reference proteome</keyword>
<sequence>MESDLGLHVETKDASYSTQQVNNMLSAETTIMEAPKAAPSAPAQSAPDEDFHVSAPSFGGMPSPSESPMGTSAPMQAPSFASEPTPAPQMASQQVVTEMRQAVPSNSNPAEGVKIDQIERRMENIEKMIQSLSLAQNYQAPNSNIDSEKVNKLKDEFSKIEEQLSRISQTFDVTGTEPKNLFGALIRGYKYNNKK</sequence>
<feature type="compositionally biased region" description="Polar residues" evidence="2">
    <location>
        <begin position="64"/>
        <end position="74"/>
    </location>
</feature>
<accession>A0AA38HH44</accession>
<comment type="caution">
    <text evidence="3">The sequence shown here is derived from an EMBL/GenBank/DDBJ whole genome shotgun (WGS) entry which is preliminary data.</text>
</comment>
<feature type="coiled-coil region" evidence="1">
    <location>
        <begin position="115"/>
        <end position="170"/>
    </location>
</feature>
<evidence type="ECO:0000256" key="2">
    <source>
        <dbReference type="SAM" id="MobiDB-lite"/>
    </source>
</evidence>
<reference evidence="3" key="1">
    <citation type="journal article" date="2023" name="G3 (Bethesda)">
        <title>Whole genome assemblies of Zophobas morio and Tenebrio molitor.</title>
        <authorList>
            <person name="Kaur S."/>
            <person name="Stinson S.A."/>
            <person name="diCenzo G.C."/>
        </authorList>
    </citation>
    <scope>NUCLEOTIDE SEQUENCE</scope>
    <source>
        <strain evidence="3">QUZm001</strain>
    </source>
</reference>
<dbReference type="AlphaFoldDB" id="A0AA38HH44"/>
<evidence type="ECO:0000313" key="4">
    <source>
        <dbReference type="Proteomes" id="UP001168821"/>
    </source>
</evidence>
<name>A0AA38HH44_9CUCU</name>
<dbReference type="EMBL" id="JALNTZ010002646">
    <property type="protein sequence ID" value="KAJ3616899.1"/>
    <property type="molecule type" value="Genomic_DNA"/>
</dbReference>
<gene>
    <name evidence="3" type="ORF">Zmor_008958</name>
</gene>
<organism evidence="3 4">
    <name type="scientific">Zophobas morio</name>
    <dbReference type="NCBI Taxonomy" id="2755281"/>
    <lineage>
        <taxon>Eukaryota</taxon>
        <taxon>Metazoa</taxon>
        <taxon>Ecdysozoa</taxon>
        <taxon>Arthropoda</taxon>
        <taxon>Hexapoda</taxon>
        <taxon>Insecta</taxon>
        <taxon>Pterygota</taxon>
        <taxon>Neoptera</taxon>
        <taxon>Endopterygota</taxon>
        <taxon>Coleoptera</taxon>
        <taxon>Polyphaga</taxon>
        <taxon>Cucujiformia</taxon>
        <taxon>Tenebrionidae</taxon>
        <taxon>Zophobas</taxon>
    </lineage>
</organism>
<dbReference type="Proteomes" id="UP001168821">
    <property type="component" value="Unassembled WGS sequence"/>
</dbReference>
<protein>
    <submittedName>
        <fullName evidence="3">Uncharacterized protein</fullName>
    </submittedName>
</protein>
<keyword evidence="1" id="KW-0175">Coiled coil</keyword>
<feature type="region of interest" description="Disordered" evidence="2">
    <location>
        <begin position="33"/>
        <end position="111"/>
    </location>
</feature>